<evidence type="ECO:0000313" key="1">
    <source>
        <dbReference type="EMBL" id="KAJ5513337.1"/>
    </source>
</evidence>
<proteinExistence type="predicted"/>
<reference evidence="1" key="1">
    <citation type="submission" date="2022-12" db="EMBL/GenBank/DDBJ databases">
        <authorList>
            <person name="Petersen C."/>
        </authorList>
    </citation>
    <scope>NUCLEOTIDE SEQUENCE</scope>
    <source>
        <strain evidence="1">IBT 29495</strain>
    </source>
</reference>
<gene>
    <name evidence="1" type="ORF">N7463_002889</name>
</gene>
<accession>A0A9W9Y010</accession>
<sequence length="259" mass="29904">MSQPQWANARPPRSGDFRCDQWILPVPELTVEETKFHLLSSHTDDARELRSSKRNDAIELPVLSPNGPPHPRYKVLIARCVHEELETVYMIKHDPVHYQRRYLVWVGIDLDGFGSIDTPEKFFQVLDLALTSGKIVVQDNTPLEGPFVSKRVLWMAMHGYFGNWYKPEERKWAILAAKRHTHIIRKLWERGDVRLVNEGVPEDVGTPSASSREIITCLQLDSDCRRPMEKWLVFPEVLKEKYKLAAKEKDGQVHGCVNS</sequence>
<dbReference type="Proteomes" id="UP001149954">
    <property type="component" value="Unassembled WGS sequence"/>
</dbReference>
<evidence type="ECO:0000313" key="2">
    <source>
        <dbReference type="Proteomes" id="UP001149954"/>
    </source>
</evidence>
<dbReference type="EMBL" id="JAPWDS010000002">
    <property type="protein sequence ID" value="KAJ5513337.1"/>
    <property type="molecule type" value="Genomic_DNA"/>
</dbReference>
<comment type="caution">
    <text evidence="1">The sequence shown here is derived from an EMBL/GenBank/DDBJ whole genome shotgun (WGS) entry which is preliminary data.</text>
</comment>
<keyword evidence="2" id="KW-1185">Reference proteome</keyword>
<reference evidence="1" key="2">
    <citation type="journal article" date="2023" name="IMA Fungus">
        <title>Comparative genomic study of the Penicillium genus elucidates a diverse pangenome and 15 lateral gene transfer events.</title>
        <authorList>
            <person name="Petersen C."/>
            <person name="Sorensen T."/>
            <person name="Nielsen M.R."/>
            <person name="Sondergaard T.E."/>
            <person name="Sorensen J.L."/>
            <person name="Fitzpatrick D.A."/>
            <person name="Frisvad J.C."/>
            <person name="Nielsen K.L."/>
        </authorList>
    </citation>
    <scope>NUCLEOTIDE SEQUENCE</scope>
    <source>
        <strain evidence="1">IBT 29495</strain>
    </source>
</reference>
<dbReference type="AlphaFoldDB" id="A0A9W9Y010"/>
<organism evidence="1 2">
    <name type="scientific">Penicillium fimorum</name>
    <dbReference type="NCBI Taxonomy" id="1882269"/>
    <lineage>
        <taxon>Eukaryota</taxon>
        <taxon>Fungi</taxon>
        <taxon>Dikarya</taxon>
        <taxon>Ascomycota</taxon>
        <taxon>Pezizomycotina</taxon>
        <taxon>Eurotiomycetes</taxon>
        <taxon>Eurotiomycetidae</taxon>
        <taxon>Eurotiales</taxon>
        <taxon>Aspergillaceae</taxon>
        <taxon>Penicillium</taxon>
    </lineage>
</organism>
<protein>
    <submittedName>
        <fullName evidence="1">Uncharacterized protein</fullName>
    </submittedName>
</protein>
<dbReference type="OrthoDB" id="4317075at2759"/>
<name>A0A9W9Y010_9EURO</name>